<dbReference type="GO" id="GO:0006892">
    <property type="term" value="P:post-Golgi vesicle-mediated transport"/>
    <property type="evidence" value="ECO:0007669"/>
    <property type="project" value="TreeGrafter"/>
</dbReference>
<feature type="domain" description="VPS10" evidence="5">
    <location>
        <begin position="189"/>
        <end position="832"/>
    </location>
</feature>
<dbReference type="InterPro" id="IPR036278">
    <property type="entry name" value="Sialidase_sf"/>
</dbReference>
<dbReference type="Gene3D" id="2.10.70.80">
    <property type="match status" value="1"/>
</dbReference>
<dbReference type="EMBL" id="CAMXCT010001303">
    <property type="protein sequence ID" value="CAI3988815.1"/>
    <property type="molecule type" value="Genomic_DNA"/>
</dbReference>
<keyword evidence="2" id="KW-0732">Signal</keyword>
<dbReference type="SUPFAM" id="SSF50939">
    <property type="entry name" value="Sialidases"/>
    <property type="match status" value="1"/>
</dbReference>
<dbReference type="PANTHER" id="PTHR12106:SF27">
    <property type="entry name" value="SORTILIN-RELATED RECEPTOR"/>
    <property type="match status" value="1"/>
</dbReference>
<protein>
    <submittedName>
        <fullName evidence="7">Vacuolar protein sorting/targeting protein 10 (Carboxypeptidase Y receptor) (CPY receptor) (Sortilin VPS10) (Vacuolar carboxypeptidase sorting receptor VPS10)</fullName>
    </submittedName>
</protein>
<comment type="similarity">
    <text evidence="1">Belongs to the VPS10-related sortilin family.</text>
</comment>
<dbReference type="PANTHER" id="PTHR12106">
    <property type="entry name" value="SORTILIN RELATED"/>
    <property type="match status" value="1"/>
</dbReference>
<evidence type="ECO:0000256" key="4">
    <source>
        <dbReference type="ARBA" id="ARBA00023180"/>
    </source>
</evidence>
<dbReference type="InterPro" id="IPR006581">
    <property type="entry name" value="VPS10"/>
</dbReference>
<evidence type="ECO:0000313" key="6">
    <source>
        <dbReference type="EMBL" id="CAI3988815.1"/>
    </source>
</evidence>
<dbReference type="GO" id="GO:0016020">
    <property type="term" value="C:membrane"/>
    <property type="evidence" value="ECO:0007669"/>
    <property type="project" value="InterPro"/>
</dbReference>
<keyword evidence="7" id="KW-0675">Receptor</keyword>
<dbReference type="InterPro" id="IPR031777">
    <property type="entry name" value="Sortilin_C"/>
</dbReference>
<evidence type="ECO:0000259" key="5">
    <source>
        <dbReference type="SMART" id="SM00602"/>
    </source>
</evidence>
<comment type="caution">
    <text evidence="6">The sequence shown here is derived from an EMBL/GenBank/DDBJ whole genome shotgun (WGS) entry which is preliminary data.</text>
</comment>
<accession>A0A9P1CBZ0</accession>
<evidence type="ECO:0000313" key="7">
    <source>
        <dbReference type="EMBL" id="CAL4776127.1"/>
    </source>
</evidence>
<reference evidence="6" key="1">
    <citation type="submission" date="2022-10" db="EMBL/GenBank/DDBJ databases">
        <authorList>
            <person name="Chen Y."/>
            <person name="Dougan E. K."/>
            <person name="Chan C."/>
            <person name="Rhodes N."/>
            <person name="Thang M."/>
        </authorList>
    </citation>
    <scope>NUCLEOTIDE SEQUENCE</scope>
</reference>
<dbReference type="AlphaFoldDB" id="A0A9P1CBZ0"/>
<organism evidence="6">
    <name type="scientific">Cladocopium goreaui</name>
    <dbReference type="NCBI Taxonomy" id="2562237"/>
    <lineage>
        <taxon>Eukaryota</taxon>
        <taxon>Sar</taxon>
        <taxon>Alveolata</taxon>
        <taxon>Dinophyceae</taxon>
        <taxon>Suessiales</taxon>
        <taxon>Symbiodiniaceae</taxon>
        <taxon>Cladocopium</taxon>
    </lineage>
</organism>
<evidence type="ECO:0000256" key="2">
    <source>
        <dbReference type="ARBA" id="ARBA00022729"/>
    </source>
</evidence>
<dbReference type="EMBL" id="CAMXCT030001303">
    <property type="protein sequence ID" value="CAL4776127.1"/>
    <property type="molecule type" value="Genomic_DNA"/>
</dbReference>
<dbReference type="InterPro" id="IPR031778">
    <property type="entry name" value="Sortilin_N"/>
</dbReference>
<dbReference type="InterPro" id="IPR050310">
    <property type="entry name" value="VPS10-sortilin"/>
</dbReference>
<dbReference type="GO" id="GO:0005794">
    <property type="term" value="C:Golgi apparatus"/>
    <property type="evidence" value="ECO:0007669"/>
    <property type="project" value="TreeGrafter"/>
</dbReference>
<evidence type="ECO:0000256" key="3">
    <source>
        <dbReference type="ARBA" id="ARBA00022737"/>
    </source>
</evidence>
<dbReference type="OrthoDB" id="430647at2759"/>
<proteinExistence type="inferred from homology"/>
<keyword evidence="3" id="KW-0677">Repeat</keyword>
<dbReference type="Pfam" id="PF15901">
    <property type="entry name" value="Sortilin_C"/>
    <property type="match status" value="1"/>
</dbReference>
<evidence type="ECO:0000256" key="1">
    <source>
        <dbReference type="ARBA" id="ARBA00008251"/>
    </source>
</evidence>
<sequence>MVKKKTDPVDGCAHSLAELEEKYKGKYKKKEIQYYWETECKPVTEDVAKAPPAAKAPAAPRLVRSRSWLKKVCGIPLLPCEESLAPLLEAFDTGGTGAAKQAAQLELLRAHPFVDRKVKEVSPEALAPDVSVQVENFRLMVVQFRKWLKTSVWKGKGFDDGVYLTSALLRKMLPRGFTNFCFTKVGESPVNVVLRGFLKFTGLTAADEDEDSKATEDAAAFLFHGYTMEDAQRFLVTTKSNGENGKYTFRRVYGDWYCFAGSKNTGHTWRFGSNVAQLFPIPELDVIAGVAPKIIAFVDRRLKSLEEKQRLELLEAVHQGGVTIMIELNDAGHEHIFPIEESWVDHVAILNDNGFPWPQQEAYDFFDRFTLRRVRIDAYDMEQLPKIMEEIRKDTSTEGAVLYLERDSKAIGLLKVKSDHYVIARRTRETLRSALVKPMSDAKASAALPKVTKRLEEGMASLTHVAGWSADAWPKWAAHATAFADAWMKAFLQGDDMMRKALVIEFHNKFGSLYERFWRTHEVLPLTDFSLETAKKAPSCATVADMPTSPVSTCVSRIEKGGVAEGSEPDKAESQWQTATAKTVNCLGRAARFKKDQGVGPELTARAGCLPPRRECPFEPEETSTFFSRDGGLTWVEAHKGAFIYEFGDHGGLIVMADDLKKTGEVIFTWNEGESWYDFKVTNTPFEVDNIITEPNLTSTTFVMFGTREDGSGVVYYLKFDSLEFPACKGSSFADSVSSDYETWTASDGRGEGLCMLGQQITYTRRKRTSQCWNGEAFERPTVKKTCACTEADFACDVGFVRQVGSTECVFGGADMMPERPALAVTVTGGRS</sequence>
<dbReference type="Proteomes" id="UP001152797">
    <property type="component" value="Unassembled WGS sequence"/>
</dbReference>
<dbReference type="SMART" id="SM00602">
    <property type="entry name" value="VPS10"/>
    <property type="match status" value="1"/>
</dbReference>
<name>A0A9P1CBZ0_9DINO</name>
<evidence type="ECO:0000313" key="8">
    <source>
        <dbReference type="Proteomes" id="UP001152797"/>
    </source>
</evidence>
<dbReference type="EMBL" id="CAMXCT020001303">
    <property type="protein sequence ID" value="CAL1142190.1"/>
    <property type="molecule type" value="Genomic_DNA"/>
</dbReference>
<keyword evidence="4" id="KW-0325">Glycoprotein</keyword>
<gene>
    <name evidence="6" type="ORF">C1SCF055_LOCUS15938</name>
</gene>
<dbReference type="Pfam" id="PF15902">
    <property type="entry name" value="Sortilin-Vps10"/>
    <property type="match status" value="1"/>
</dbReference>
<keyword evidence="8" id="KW-1185">Reference proteome</keyword>
<reference evidence="7 8" key="2">
    <citation type="submission" date="2024-05" db="EMBL/GenBank/DDBJ databases">
        <authorList>
            <person name="Chen Y."/>
            <person name="Shah S."/>
            <person name="Dougan E. K."/>
            <person name="Thang M."/>
            <person name="Chan C."/>
        </authorList>
    </citation>
    <scope>NUCLEOTIDE SEQUENCE [LARGE SCALE GENOMIC DNA]</scope>
</reference>